<feature type="transmembrane region" description="Helical" evidence="6">
    <location>
        <begin position="170"/>
        <end position="189"/>
    </location>
</feature>
<dbReference type="PRINTS" id="PR01036">
    <property type="entry name" value="TCRTETB"/>
</dbReference>
<feature type="transmembrane region" description="Helical" evidence="6">
    <location>
        <begin position="400"/>
        <end position="418"/>
    </location>
</feature>
<evidence type="ECO:0000256" key="3">
    <source>
        <dbReference type="ARBA" id="ARBA00022692"/>
    </source>
</evidence>
<dbReference type="OrthoDB" id="10021397at2759"/>
<evidence type="ECO:0000256" key="5">
    <source>
        <dbReference type="ARBA" id="ARBA00023136"/>
    </source>
</evidence>
<evidence type="ECO:0000256" key="2">
    <source>
        <dbReference type="ARBA" id="ARBA00007520"/>
    </source>
</evidence>
<dbReference type="PANTHER" id="PTHR23501:SF201">
    <property type="entry name" value="MFS AFLATOXIN EFFLUX PUMP"/>
    <property type="match status" value="1"/>
</dbReference>
<gene>
    <name evidence="8" type="ORF">BDV29DRAFT_199934</name>
</gene>
<feature type="transmembrane region" description="Helical" evidence="6">
    <location>
        <begin position="113"/>
        <end position="132"/>
    </location>
</feature>
<keyword evidence="4 6" id="KW-1133">Transmembrane helix</keyword>
<dbReference type="PROSITE" id="PS50850">
    <property type="entry name" value="MFS"/>
    <property type="match status" value="1"/>
</dbReference>
<proteinExistence type="inferred from homology"/>
<dbReference type="FunFam" id="1.20.1250.20:FF:000196">
    <property type="entry name" value="MFS toxin efflux pump (AflT)"/>
    <property type="match status" value="1"/>
</dbReference>
<comment type="subcellular location">
    <subcellularLocation>
        <location evidence="1">Membrane</location>
        <topology evidence="1">Multi-pass membrane protein</topology>
    </subcellularLocation>
</comment>
<dbReference type="InterPro" id="IPR036259">
    <property type="entry name" value="MFS_trans_sf"/>
</dbReference>
<evidence type="ECO:0000256" key="6">
    <source>
        <dbReference type="SAM" id="Phobius"/>
    </source>
</evidence>
<reference evidence="8 9" key="1">
    <citation type="submission" date="2019-04" db="EMBL/GenBank/DDBJ databases">
        <title>Friends and foes A comparative genomics study of 23 Aspergillus species from section Flavi.</title>
        <authorList>
            <consortium name="DOE Joint Genome Institute"/>
            <person name="Kjaerbolling I."/>
            <person name="Vesth T."/>
            <person name="Frisvad J.C."/>
            <person name="Nybo J.L."/>
            <person name="Theobald S."/>
            <person name="Kildgaard S."/>
            <person name="Isbrandt T."/>
            <person name="Kuo A."/>
            <person name="Sato A."/>
            <person name="Lyhne E.K."/>
            <person name="Kogle M.E."/>
            <person name="Wiebenga A."/>
            <person name="Kun R.S."/>
            <person name="Lubbers R.J."/>
            <person name="Makela M.R."/>
            <person name="Barry K."/>
            <person name="Chovatia M."/>
            <person name="Clum A."/>
            <person name="Daum C."/>
            <person name="Haridas S."/>
            <person name="He G."/>
            <person name="LaButti K."/>
            <person name="Lipzen A."/>
            <person name="Mondo S."/>
            <person name="Riley R."/>
            <person name="Salamov A."/>
            <person name="Simmons B.A."/>
            <person name="Magnuson J.K."/>
            <person name="Henrissat B."/>
            <person name="Mortensen U.H."/>
            <person name="Larsen T.O."/>
            <person name="Devries R.P."/>
            <person name="Grigoriev I.V."/>
            <person name="Machida M."/>
            <person name="Baker S.E."/>
            <person name="Andersen M.R."/>
        </authorList>
    </citation>
    <scope>NUCLEOTIDE SEQUENCE [LARGE SCALE GENOMIC DNA]</scope>
    <source>
        <strain evidence="8 9">CBS 151.66</strain>
    </source>
</reference>
<protein>
    <submittedName>
        <fullName evidence="8">MFS general substrate transporter</fullName>
    </submittedName>
</protein>
<feature type="transmembrane region" description="Helical" evidence="6">
    <location>
        <begin position="272"/>
        <end position="292"/>
    </location>
</feature>
<feature type="transmembrane region" description="Helical" evidence="6">
    <location>
        <begin position="138"/>
        <end position="163"/>
    </location>
</feature>
<dbReference type="Proteomes" id="UP000326565">
    <property type="component" value="Unassembled WGS sequence"/>
</dbReference>
<keyword evidence="9" id="KW-1185">Reference proteome</keyword>
<feature type="transmembrane region" description="Helical" evidence="6">
    <location>
        <begin position="304"/>
        <end position="330"/>
    </location>
</feature>
<evidence type="ECO:0000256" key="1">
    <source>
        <dbReference type="ARBA" id="ARBA00004141"/>
    </source>
</evidence>
<feature type="transmembrane region" description="Helical" evidence="6">
    <location>
        <begin position="201"/>
        <end position="221"/>
    </location>
</feature>
<dbReference type="EMBL" id="ML732178">
    <property type="protein sequence ID" value="KAB8076624.1"/>
    <property type="molecule type" value="Genomic_DNA"/>
</dbReference>
<evidence type="ECO:0000256" key="4">
    <source>
        <dbReference type="ARBA" id="ARBA00022989"/>
    </source>
</evidence>
<dbReference type="SUPFAM" id="SSF103473">
    <property type="entry name" value="MFS general substrate transporter"/>
    <property type="match status" value="1"/>
</dbReference>
<keyword evidence="5 6" id="KW-0472">Membrane</keyword>
<feature type="transmembrane region" description="Helical" evidence="6">
    <location>
        <begin position="510"/>
        <end position="528"/>
    </location>
</feature>
<feature type="transmembrane region" description="Helical" evidence="6">
    <location>
        <begin position="350"/>
        <end position="369"/>
    </location>
</feature>
<comment type="similarity">
    <text evidence="2">Belongs to the major facilitator superfamily. TCR/Tet family.</text>
</comment>
<dbReference type="Gene3D" id="1.20.1720.10">
    <property type="entry name" value="Multidrug resistance protein D"/>
    <property type="match status" value="1"/>
</dbReference>
<evidence type="ECO:0000313" key="8">
    <source>
        <dbReference type="EMBL" id="KAB8076624.1"/>
    </source>
</evidence>
<organism evidence="8 9">
    <name type="scientific">Aspergillus leporis</name>
    <dbReference type="NCBI Taxonomy" id="41062"/>
    <lineage>
        <taxon>Eukaryota</taxon>
        <taxon>Fungi</taxon>
        <taxon>Dikarya</taxon>
        <taxon>Ascomycota</taxon>
        <taxon>Pezizomycotina</taxon>
        <taxon>Eurotiomycetes</taxon>
        <taxon>Eurotiomycetidae</taxon>
        <taxon>Eurotiales</taxon>
        <taxon>Aspergillaceae</taxon>
        <taxon>Aspergillus</taxon>
        <taxon>Aspergillus subgen. Circumdati</taxon>
    </lineage>
</organism>
<evidence type="ECO:0000259" key="7">
    <source>
        <dbReference type="PROSITE" id="PS50850"/>
    </source>
</evidence>
<dbReference type="AlphaFoldDB" id="A0A5N5XAR1"/>
<dbReference type="InterPro" id="IPR020846">
    <property type="entry name" value="MFS_dom"/>
</dbReference>
<name>A0A5N5XAR1_9EURO</name>
<keyword evidence="3 6" id="KW-0812">Transmembrane</keyword>
<dbReference type="PANTHER" id="PTHR23501">
    <property type="entry name" value="MAJOR FACILITATOR SUPERFAMILY"/>
    <property type="match status" value="1"/>
</dbReference>
<dbReference type="InterPro" id="IPR011701">
    <property type="entry name" value="MFS"/>
</dbReference>
<feature type="transmembrane region" description="Helical" evidence="6">
    <location>
        <begin position="438"/>
        <end position="460"/>
    </location>
</feature>
<dbReference type="Pfam" id="PF07690">
    <property type="entry name" value="MFS_1"/>
    <property type="match status" value="1"/>
</dbReference>
<feature type="transmembrane region" description="Helical" evidence="6">
    <location>
        <begin position="376"/>
        <end position="394"/>
    </location>
</feature>
<evidence type="ECO:0000313" key="9">
    <source>
        <dbReference type="Proteomes" id="UP000326565"/>
    </source>
</evidence>
<feature type="transmembrane region" description="Helical" evidence="6">
    <location>
        <begin position="242"/>
        <end position="260"/>
    </location>
</feature>
<dbReference type="CDD" id="cd17502">
    <property type="entry name" value="MFS_Azr1_MDR_like"/>
    <property type="match status" value="1"/>
</dbReference>
<accession>A0A5N5XAR1</accession>
<dbReference type="FunFam" id="1.20.1720.10:FF:000012">
    <property type="entry name" value="MFS toxin efflux pump (AflT)"/>
    <property type="match status" value="1"/>
</dbReference>
<feature type="transmembrane region" description="Helical" evidence="6">
    <location>
        <begin position="45"/>
        <end position="71"/>
    </location>
</feature>
<dbReference type="Gene3D" id="1.20.1250.20">
    <property type="entry name" value="MFS general substrate transporter like domains"/>
    <property type="match status" value="1"/>
</dbReference>
<sequence>MAKSDDYPLSQQLHQTSEVAMQPATEKTSEITTENNEQFATGGRLALIMCAVLLAMFLVALDRTIIATAVPRIANQFHALDDISWYASAYLLTSCATQLLWGRLYTFYSTKMVFLDAILIFEVGSALCGGAPSSNAFIVGRAIAGVGSAGIFSGTTVIIAQVVPLQKRPIYVGLMGSIFGISSIIGPLMGGAFTDHVTWRWCFYINLPIGGATLLVLLLFLRVPHKAEPCSLSRQLIRLDPLGTVLFLPGVICFLLTLQWGGVTYPWNNGHIIALFVVAGVLLIAFGAVQIWRQEDATIPPRIFCQRSIISGTVFAFCLGGGLITMLYTLPLWFQAVKNVSAVKSGIDTIPMVLSLVVGSILSGGIITATGYYVPWMFVATVLMSVGAGMTTTFRDDTGHAAWIGYQVLFGLGLGSGLQQPSLAAQTVLGEKDVPIGISLMFFSQSLGGALFICIAQSLFTNYLSSDLPNVSGINPVAVLSAGATELSKVVPPDKLDAVLVVYNEGLKRSFTVTVAVACLMVLPALTMEWRTIEKDKGSGAVA</sequence>
<feature type="transmembrane region" description="Helical" evidence="6">
    <location>
        <begin position="83"/>
        <end position="101"/>
    </location>
</feature>
<dbReference type="GO" id="GO:0005886">
    <property type="term" value="C:plasma membrane"/>
    <property type="evidence" value="ECO:0007669"/>
    <property type="project" value="TreeGrafter"/>
</dbReference>
<feature type="domain" description="Major facilitator superfamily (MFS) profile" evidence="7">
    <location>
        <begin position="48"/>
        <end position="533"/>
    </location>
</feature>
<dbReference type="GO" id="GO:0022857">
    <property type="term" value="F:transmembrane transporter activity"/>
    <property type="evidence" value="ECO:0007669"/>
    <property type="project" value="InterPro"/>
</dbReference>